<name>A0ABS9T911_9PSEU</name>
<accession>A0ABS9T911</accession>
<feature type="domain" description="HTH cro/C1-type" evidence="1">
    <location>
        <begin position="13"/>
        <end position="84"/>
    </location>
</feature>
<organism evidence="2 3">
    <name type="scientific">Pseudonocardia alaniniphila</name>
    <dbReference type="NCBI Taxonomy" id="75291"/>
    <lineage>
        <taxon>Bacteria</taxon>
        <taxon>Bacillati</taxon>
        <taxon>Actinomycetota</taxon>
        <taxon>Actinomycetes</taxon>
        <taxon>Pseudonocardiales</taxon>
        <taxon>Pseudonocardiaceae</taxon>
        <taxon>Pseudonocardia</taxon>
    </lineage>
</organism>
<dbReference type="Gene3D" id="1.10.260.40">
    <property type="entry name" value="lambda repressor-like DNA-binding domains"/>
    <property type="match status" value="1"/>
</dbReference>
<dbReference type="Gene3D" id="3.30.450.180">
    <property type="match status" value="1"/>
</dbReference>
<dbReference type="CDD" id="cd00093">
    <property type="entry name" value="HTH_XRE"/>
    <property type="match status" value="1"/>
</dbReference>
<dbReference type="EMBL" id="JAKXMK010000004">
    <property type="protein sequence ID" value="MCH6165029.1"/>
    <property type="molecule type" value="Genomic_DNA"/>
</dbReference>
<proteinExistence type="predicted"/>
<evidence type="ECO:0000259" key="1">
    <source>
        <dbReference type="SMART" id="SM00530"/>
    </source>
</evidence>
<dbReference type="Proteomes" id="UP001299970">
    <property type="component" value="Unassembled WGS sequence"/>
</dbReference>
<evidence type="ECO:0000313" key="3">
    <source>
        <dbReference type="Proteomes" id="UP001299970"/>
    </source>
</evidence>
<dbReference type="SUPFAM" id="SSF47413">
    <property type="entry name" value="lambda repressor-like DNA-binding domains"/>
    <property type="match status" value="1"/>
</dbReference>
<gene>
    <name evidence="2" type="ORF">MMF94_04980</name>
</gene>
<dbReference type="PANTHER" id="PTHR35010">
    <property type="entry name" value="BLL4672 PROTEIN-RELATED"/>
    <property type="match status" value="1"/>
</dbReference>
<comment type="caution">
    <text evidence="2">The sequence shown here is derived from an EMBL/GenBank/DDBJ whole genome shotgun (WGS) entry which is preliminary data.</text>
</comment>
<dbReference type="SMART" id="SM00530">
    <property type="entry name" value="HTH_XRE"/>
    <property type="match status" value="1"/>
</dbReference>
<protein>
    <submittedName>
        <fullName evidence="2">Helix-turn-helix transcriptional regulator</fullName>
    </submittedName>
</protein>
<sequence length="277" mass="31302">MSADARRRQLGDFLKARRRRLVRAELGLRPVGGRSTGLRREEVAVLSGVSVTWYAWLEQGRGRQPSRHVLDAIATALRLSAVERSYLLSLAGYLAAQPAGGVIAQTSPEPVLRLLDHLTDLPAYVIDADWQILHWTTAFAALYPNVAAVAEEERNLLWLVFTDPSLREMLPDWEIVAQHLLAEFRADAGPRLVDPPLADLARKLVEVSPEFRAAWDRHDVIGSTPSKRLIRHPIGDLHLERHRARFSDPPSMHVVIYTPQSPETRELIRQLCRCFDQ</sequence>
<reference evidence="2 3" key="1">
    <citation type="submission" date="2022-03" db="EMBL/GenBank/DDBJ databases">
        <title>Pseudonocardia alaer sp. nov., a novel actinomycete isolated from reed forest soil.</title>
        <authorList>
            <person name="Wang L."/>
        </authorList>
    </citation>
    <scope>NUCLEOTIDE SEQUENCE [LARGE SCALE GENOMIC DNA]</scope>
    <source>
        <strain evidence="2 3">Y-16303</strain>
    </source>
</reference>
<evidence type="ECO:0000313" key="2">
    <source>
        <dbReference type="EMBL" id="MCH6165029.1"/>
    </source>
</evidence>
<dbReference type="InterPro" id="IPR001387">
    <property type="entry name" value="Cro/C1-type_HTH"/>
</dbReference>
<dbReference type="InterPro" id="IPR041413">
    <property type="entry name" value="MLTR_LBD"/>
</dbReference>
<dbReference type="InterPro" id="IPR010982">
    <property type="entry name" value="Lambda_DNA-bd_dom_sf"/>
</dbReference>
<dbReference type="Pfam" id="PF13560">
    <property type="entry name" value="HTH_31"/>
    <property type="match status" value="1"/>
</dbReference>
<dbReference type="Pfam" id="PF17765">
    <property type="entry name" value="MLTR_LBD"/>
    <property type="match status" value="1"/>
</dbReference>
<keyword evidence="3" id="KW-1185">Reference proteome</keyword>
<dbReference type="RefSeq" id="WP_241035065.1">
    <property type="nucleotide sequence ID" value="NZ_BAAAJF010000018.1"/>
</dbReference>